<accession>A0A1Y2HF01</accession>
<feature type="region of interest" description="Disordered" evidence="2">
    <location>
        <begin position="1"/>
        <end position="127"/>
    </location>
</feature>
<evidence type="ECO:0000259" key="3">
    <source>
        <dbReference type="Pfam" id="PF12894"/>
    </source>
</evidence>
<dbReference type="SMART" id="SM00320">
    <property type="entry name" value="WD40"/>
    <property type="match status" value="5"/>
</dbReference>
<dbReference type="InterPro" id="IPR024977">
    <property type="entry name" value="Apc4-like_WD40_dom"/>
</dbReference>
<dbReference type="EMBL" id="MCFL01000038">
    <property type="protein sequence ID" value="ORZ33167.1"/>
    <property type="molecule type" value="Genomic_DNA"/>
</dbReference>
<protein>
    <submittedName>
        <fullName evidence="4">WD40-repeat-containing domain protein</fullName>
    </submittedName>
</protein>
<organism evidence="4 5">
    <name type="scientific">Catenaria anguillulae PL171</name>
    <dbReference type="NCBI Taxonomy" id="765915"/>
    <lineage>
        <taxon>Eukaryota</taxon>
        <taxon>Fungi</taxon>
        <taxon>Fungi incertae sedis</taxon>
        <taxon>Blastocladiomycota</taxon>
        <taxon>Blastocladiomycetes</taxon>
        <taxon>Blastocladiales</taxon>
        <taxon>Catenariaceae</taxon>
        <taxon>Catenaria</taxon>
    </lineage>
</organism>
<dbReference type="Proteomes" id="UP000193411">
    <property type="component" value="Unassembled WGS sequence"/>
</dbReference>
<feature type="compositionally biased region" description="Low complexity" evidence="2">
    <location>
        <begin position="10"/>
        <end position="32"/>
    </location>
</feature>
<reference evidence="4 5" key="1">
    <citation type="submission" date="2016-07" db="EMBL/GenBank/DDBJ databases">
        <title>Pervasive Adenine N6-methylation of Active Genes in Fungi.</title>
        <authorList>
            <consortium name="DOE Joint Genome Institute"/>
            <person name="Mondo S.J."/>
            <person name="Dannebaum R.O."/>
            <person name="Kuo R.C."/>
            <person name="Labutti K."/>
            <person name="Haridas S."/>
            <person name="Kuo A."/>
            <person name="Salamov A."/>
            <person name="Ahrendt S.R."/>
            <person name="Lipzen A."/>
            <person name="Sullivan W."/>
            <person name="Andreopoulos W.B."/>
            <person name="Clum A."/>
            <person name="Lindquist E."/>
            <person name="Daum C."/>
            <person name="Ramamoorthy G.K."/>
            <person name="Gryganskyi A."/>
            <person name="Culley D."/>
            <person name="Magnuson J.K."/>
            <person name="James T.Y."/>
            <person name="O'Malley M.A."/>
            <person name="Stajich J.E."/>
            <person name="Spatafora J.W."/>
            <person name="Visel A."/>
            <person name="Grigoriev I.V."/>
        </authorList>
    </citation>
    <scope>NUCLEOTIDE SEQUENCE [LARGE SCALE GENOMIC DNA]</scope>
    <source>
        <strain evidence="4 5">PL171</strain>
    </source>
</reference>
<proteinExistence type="predicted"/>
<dbReference type="STRING" id="765915.A0A1Y2HF01"/>
<gene>
    <name evidence="4" type="ORF">BCR44DRAFT_35962</name>
</gene>
<sequence length="548" mass="56139">MTPPPPPSSLSPIKPKSSAASATAKSATNLAAAPPPTSALKPGTAASSRASNTYLSASNASTASPGTMRSRALSAERAIPKGGRGSNPNLLGTSSSTGAGGGKRVSMATLSPSSAASQAQQQQVTTNLTESGNLKPMWLAALPADTHTVHTLAFNDPGDLVAFGLSDGSVLVYHTTQGTLVHRLRPASAELKVPVTTLTWRPNVAPLGSVDPHDPTQVQGKDAPMRAKDVVVAGYPDGQVLGWHIGAGSGVITVAWSLPHSDDNQIFAVDFSPLAPVVATAGSDTVIRVYDDRDGIPTHGKLVQSLSAGTEGLSAGHSNRIFCLRWHTRNPNLLISGGWDSTIQIWDRAKGCSIRSIFRPHVTGDALDWDEAGLKILAGSRARDEGAALNLYSAETGKLVEPVAWSLLDPIEAGTSAGSGRPRLYCPLYTARFSPSRKFMIAGGGIGAAGASASNSGGSTANLSGSNASSLSLAAASAAGGAGGLTGVNEVKVFSYATRRCIALVSGLPGAVFAANMAKDDRKLAVAGAFGNVYMYAVDPNSPQEVIY</sequence>
<feature type="compositionally biased region" description="Low complexity" evidence="2">
    <location>
        <begin position="113"/>
        <end position="123"/>
    </location>
</feature>
<dbReference type="Pfam" id="PF12894">
    <property type="entry name" value="ANAPC4_WD40"/>
    <property type="match status" value="1"/>
</dbReference>
<dbReference type="PANTHER" id="PTHR47822">
    <property type="entry name" value="CARBOHYDRATE BINDING DOMAIN CONTAINING PROTEIN"/>
    <property type="match status" value="1"/>
</dbReference>
<dbReference type="PANTHER" id="PTHR47822:SF2">
    <property type="entry name" value="F-BOX AND WD-40 DOMAIN PROTEIN 7"/>
    <property type="match status" value="1"/>
</dbReference>
<dbReference type="PROSITE" id="PS50294">
    <property type="entry name" value="WD_REPEATS_REGION"/>
    <property type="match status" value="1"/>
</dbReference>
<evidence type="ECO:0000256" key="2">
    <source>
        <dbReference type="SAM" id="MobiDB-lite"/>
    </source>
</evidence>
<keyword evidence="1" id="KW-0853">WD repeat</keyword>
<dbReference type="InterPro" id="IPR015943">
    <property type="entry name" value="WD40/YVTN_repeat-like_dom_sf"/>
</dbReference>
<dbReference type="OrthoDB" id="10251741at2759"/>
<evidence type="ECO:0000313" key="4">
    <source>
        <dbReference type="EMBL" id="ORZ33167.1"/>
    </source>
</evidence>
<dbReference type="Gene3D" id="2.130.10.10">
    <property type="entry name" value="YVTN repeat-like/Quinoprotein amine dehydrogenase"/>
    <property type="match status" value="2"/>
</dbReference>
<evidence type="ECO:0000313" key="5">
    <source>
        <dbReference type="Proteomes" id="UP000193411"/>
    </source>
</evidence>
<feature type="domain" description="Anaphase-promoting complex subunit 4-like WD40" evidence="3">
    <location>
        <begin position="134"/>
        <end position="201"/>
    </location>
</feature>
<comment type="caution">
    <text evidence="4">The sequence shown here is derived from an EMBL/GenBank/DDBJ whole genome shotgun (WGS) entry which is preliminary data.</text>
</comment>
<dbReference type="PROSITE" id="PS50082">
    <property type="entry name" value="WD_REPEATS_2"/>
    <property type="match status" value="1"/>
</dbReference>
<evidence type="ECO:0000256" key="1">
    <source>
        <dbReference type="PROSITE-ProRule" id="PRU00221"/>
    </source>
</evidence>
<dbReference type="SUPFAM" id="SSF50978">
    <property type="entry name" value="WD40 repeat-like"/>
    <property type="match status" value="1"/>
</dbReference>
<dbReference type="AlphaFoldDB" id="A0A1Y2HF01"/>
<dbReference type="InterPro" id="IPR001680">
    <property type="entry name" value="WD40_rpt"/>
</dbReference>
<dbReference type="InterPro" id="IPR036322">
    <property type="entry name" value="WD40_repeat_dom_sf"/>
</dbReference>
<name>A0A1Y2HF01_9FUNG</name>
<dbReference type="Pfam" id="PF00400">
    <property type="entry name" value="WD40"/>
    <property type="match status" value="2"/>
</dbReference>
<feature type="compositionally biased region" description="Polar residues" evidence="2">
    <location>
        <begin position="45"/>
        <end position="67"/>
    </location>
</feature>
<feature type="repeat" description="WD" evidence="1">
    <location>
        <begin position="314"/>
        <end position="356"/>
    </location>
</feature>
<keyword evidence="5" id="KW-1185">Reference proteome</keyword>